<organism evidence="1">
    <name type="scientific">virus sp. ctx9V1</name>
    <dbReference type="NCBI Taxonomy" id="2828001"/>
    <lineage>
        <taxon>Viruses</taxon>
    </lineage>
</organism>
<sequence>MVTELSFVFHKYVVGVSVGLPYVKAKPFPRLEFVLIVKSISLPSSYHS</sequence>
<evidence type="ECO:0000313" key="1">
    <source>
        <dbReference type="EMBL" id="DAE29369.1"/>
    </source>
</evidence>
<name>A0A8S5RE70_9VIRU</name>
<dbReference type="EMBL" id="BK059093">
    <property type="protein sequence ID" value="DAE29369.1"/>
    <property type="molecule type" value="Genomic_DNA"/>
</dbReference>
<proteinExistence type="predicted"/>
<accession>A0A8S5RE70</accession>
<reference evidence="1" key="1">
    <citation type="journal article" date="2021" name="Proc. Natl. Acad. Sci. U.S.A.">
        <title>A Catalog of Tens of Thousands of Viruses from Human Metagenomes Reveals Hidden Associations with Chronic Diseases.</title>
        <authorList>
            <person name="Tisza M.J."/>
            <person name="Buck C.B."/>
        </authorList>
    </citation>
    <scope>NUCLEOTIDE SEQUENCE</scope>
    <source>
        <strain evidence="1">Ctx9V1</strain>
    </source>
</reference>
<protein>
    <submittedName>
        <fullName evidence="1">Uncharacterized protein</fullName>
    </submittedName>
</protein>